<sequence length="100" mass="12066">MPQPKNDFAFLRKWEKERKENKWRFAIRIGLFQYVIPIILIVIGYDLIKGIDDMDEYLMIRVYVGVPVYVFCGLFAGWWMYRNNEKRYKSLKGLDGKGRH</sequence>
<dbReference type="RefSeq" id="WP_252585969.1">
    <property type="nucleotide sequence ID" value="NZ_JAMWYS010000009.1"/>
</dbReference>
<evidence type="ECO:0000256" key="1">
    <source>
        <dbReference type="SAM" id="Phobius"/>
    </source>
</evidence>
<dbReference type="Proteomes" id="UP001155182">
    <property type="component" value="Unassembled WGS sequence"/>
</dbReference>
<organism evidence="2 3">
    <name type="scientific">Solitalea agri</name>
    <dbReference type="NCBI Taxonomy" id="2953739"/>
    <lineage>
        <taxon>Bacteria</taxon>
        <taxon>Pseudomonadati</taxon>
        <taxon>Bacteroidota</taxon>
        <taxon>Sphingobacteriia</taxon>
        <taxon>Sphingobacteriales</taxon>
        <taxon>Sphingobacteriaceae</taxon>
        <taxon>Solitalea</taxon>
    </lineage>
</organism>
<proteinExistence type="predicted"/>
<accession>A0A9X2EZC5</accession>
<dbReference type="EMBL" id="JAMWYS010000009">
    <property type="protein sequence ID" value="MCO4291732.1"/>
    <property type="molecule type" value="Genomic_DNA"/>
</dbReference>
<reference evidence="2" key="1">
    <citation type="submission" date="2022-06" db="EMBL/GenBank/DDBJ databases">
        <title>Solitalea sp. MAHUQ-68 isolated from rhizospheric soil.</title>
        <authorList>
            <person name="Huq M.A."/>
        </authorList>
    </citation>
    <scope>NUCLEOTIDE SEQUENCE</scope>
    <source>
        <strain evidence="2">MAHUQ-68</strain>
    </source>
</reference>
<comment type="caution">
    <text evidence="2">The sequence shown here is derived from an EMBL/GenBank/DDBJ whole genome shotgun (WGS) entry which is preliminary data.</text>
</comment>
<protein>
    <recommendedName>
        <fullName evidence="4">2TM domain-containing protein</fullName>
    </recommendedName>
</protein>
<evidence type="ECO:0008006" key="4">
    <source>
        <dbReference type="Google" id="ProtNLM"/>
    </source>
</evidence>
<name>A0A9X2EZC5_9SPHI</name>
<keyword evidence="1" id="KW-0472">Membrane</keyword>
<keyword evidence="3" id="KW-1185">Reference proteome</keyword>
<keyword evidence="1" id="KW-1133">Transmembrane helix</keyword>
<evidence type="ECO:0000313" key="3">
    <source>
        <dbReference type="Proteomes" id="UP001155182"/>
    </source>
</evidence>
<feature type="transmembrane region" description="Helical" evidence="1">
    <location>
        <begin position="60"/>
        <end position="81"/>
    </location>
</feature>
<keyword evidence="1" id="KW-0812">Transmembrane</keyword>
<dbReference type="AlphaFoldDB" id="A0A9X2EZC5"/>
<feature type="transmembrane region" description="Helical" evidence="1">
    <location>
        <begin position="25"/>
        <end position="48"/>
    </location>
</feature>
<gene>
    <name evidence="2" type="ORF">NF867_02510</name>
</gene>
<evidence type="ECO:0000313" key="2">
    <source>
        <dbReference type="EMBL" id="MCO4291732.1"/>
    </source>
</evidence>